<comment type="subcellular location">
    <subcellularLocation>
        <location evidence="1 7">Cell membrane</location>
        <topology evidence="1 7">Multi-pass membrane protein</topology>
    </subcellularLocation>
</comment>
<accession>A0A3D2X6T4</accession>
<dbReference type="Gene3D" id="1.10.3720.10">
    <property type="entry name" value="MetI-like"/>
    <property type="match status" value="1"/>
</dbReference>
<evidence type="ECO:0000259" key="8">
    <source>
        <dbReference type="PROSITE" id="PS50928"/>
    </source>
</evidence>
<feature type="domain" description="ABC transmembrane type-1" evidence="8">
    <location>
        <begin position="94"/>
        <end position="299"/>
    </location>
</feature>
<dbReference type="PANTHER" id="PTHR43163:SF6">
    <property type="entry name" value="DIPEPTIDE TRANSPORT SYSTEM PERMEASE PROTEIN DPPB-RELATED"/>
    <property type="match status" value="1"/>
</dbReference>
<dbReference type="InterPro" id="IPR035906">
    <property type="entry name" value="MetI-like_sf"/>
</dbReference>
<keyword evidence="6 7" id="KW-0472">Membrane</keyword>
<evidence type="ECO:0000313" key="10">
    <source>
        <dbReference type="Proteomes" id="UP000262969"/>
    </source>
</evidence>
<protein>
    <submittedName>
        <fullName evidence="9">ABC transporter permease</fullName>
    </submittedName>
</protein>
<feature type="transmembrane region" description="Helical" evidence="7">
    <location>
        <begin position="7"/>
        <end position="29"/>
    </location>
</feature>
<feature type="transmembrane region" description="Helical" evidence="7">
    <location>
        <begin position="141"/>
        <end position="161"/>
    </location>
</feature>
<evidence type="ECO:0000256" key="1">
    <source>
        <dbReference type="ARBA" id="ARBA00004651"/>
    </source>
</evidence>
<dbReference type="AlphaFoldDB" id="A0A3D2X6T4"/>
<keyword evidence="3" id="KW-1003">Cell membrane</keyword>
<keyword evidence="5 7" id="KW-1133">Transmembrane helix</keyword>
<name>A0A3D2X6T4_9FIRM</name>
<dbReference type="Pfam" id="PF19300">
    <property type="entry name" value="BPD_transp_1_N"/>
    <property type="match status" value="1"/>
</dbReference>
<comment type="caution">
    <text evidence="9">The sequence shown here is derived from an EMBL/GenBank/DDBJ whole genome shotgun (WGS) entry which is preliminary data.</text>
</comment>
<keyword evidence="4 7" id="KW-0812">Transmembrane</keyword>
<feature type="transmembrane region" description="Helical" evidence="7">
    <location>
        <begin position="230"/>
        <end position="256"/>
    </location>
</feature>
<dbReference type="InterPro" id="IPR045621">
    <property type="entry name" value="BPD_transp_1_N"/>
</dbReference>
<dbReference type="PANTHER" id="PTHR43163">
    <property type="entry name" value="DIPEPTIDE TRANSPORT SYSTEM PERMEASE PROTEIN DPPB-RELATED"/>
    <property type="match status" value="1"/>
</dbReference>
<feature type="transmembrane region" description="Helical" evidence="7">
    <location>
        <begin position="278"/>
        <end position="299"/>
    </location>
</feature>
<evidence type="ECO:0000256" key="2">
    <source>
        <dbReference type="ARBA" id="ARBA00022448"/>
    </source>
</evidence>
<dbReference type="InterPro" id="IPR000515">
    <property type="entry name" value="MetI-like"/>
</dbReference>
<feature type="transmembrane region" description="Helical" evidence="7">
    <location>
        <begin position="98"/>
        <end position="120"/>
    </location>
</feature>
<evidence type="ECO:0000256" key="7">
    <source>
        <dbReference type="RuleBase" id="RU363032"/>
    </source>
</evidence>
<dbReference type="GO" id="GO:0005886">
    <property type="term" value="C:plasma membrane"/>
    <property type="evidence" value="ECO:0007669"/>
    <property type="project" value="UniProtKB-SubCell"/>
</dbReference>
<organism evidence="9 10">
    <name type="scientific">Lachnoclostridium phytofermentans</name>
    <dbReference type="NCBI Taxonomy" id="66219"/>
    <lineage>
        <taxon>Bacteria</taxon>
        <taxon>Bacillati</taxon>
        <taxon>Bacillota</taxon>
        <taxon>Clostridia</taxon>
        <taxon>Lachnospirales</taxon>
        <taxon>Lachnospiraceae</taxon>
    </lineage>
</organism>
<dbReference type="Proteomes" id="UP000262969">
    <property type="component" value="Unassembled WGS sequence"/>
</dbReference>
<feature type="transmembrane region" description="Helical" evidence="7">
    <location>
        <begin position="173"/>
        <end position="195"/>
    </location>
</feature>
<dbReference type="PROSITE" id="PS50928">
    <property type="entry name" value="ABC_TM1"/>
    <property type="match status" value="1"/>
</dbReference>
<evidence type="ECO:0000313" key="9">
    <source>
        <dbReference type="EMBL" id="HCL02696.1"/>
    </source>
</evidence>
<evidence type="ECO:0000256" key="4">
    <source>
        <dbReference type="ARBA" id="ARBA00022692"/>
    </source>
</evidence>
<dbReference type="SUPFAM" id="SSF161098">
    <property type="entry name" value="MetI-like"/>
    <property type="match status" value="1"/>
</dbReference>
<gene>
    <name evidence="9" type="ORF">DHW61_09850</name>
</gene>
<evidence type="ECO:0000256" key="3">
    <source>
        <dbReference type="ARBA" id="ARBA00022475"/>
    </source>
</evidence>
<reference evidence="9 10" key="1">
    <citation type="journal article" date="2018" name="Nat. Biotechnol.">
        <title>A standardized bacterial taxonomy based on genome phylogeny substantially revises the tree of life.</title>
        <authorList>
            <person name="Parks D.H."/>
            <person name="Chuvochina M."/>
            <person name="Waite D.W."/>
            <person name="Rinke C."/>
            <person name="Skarshewski A."/>
            <person name="Chaumeil P.A."/>
            <person name="Hugenholtz P."/>
        </authorList>
    </citation>
    <scope>NUCLEOTIDE SEQUENCE [LARGE SCALE GENOMIC DNA]</scope>
    <source>
        <strain evidence="9">UBA11728</strain>
    </source>
</reference>
<dbReference type="GO" id="GO:0071916">
    <property type="term" value="F:dipeptide transmembrane transporter activity"/>
    <property type="evidence" value="ECO:0007669"/>
    <property type="project" value="TreeGrafter"/>
</dbReference>
<dbReference type="Pfam" id="PF00528">
    <property type="entry name" value="BPD_transp_1"/>
    <property type="match status" value="1"/>
</dbReference>
<proteinExistence type="inferred from homology"/>
<dbReference type="EMBL" id="DPVV01000322">
    <property type="protein sequence ID" value="HCL02696.1"/>
    <property type="molecule type" value="Genomic_DNA"/>
</dbReference>
<sequence length="313" mass="34766">MKFYIKKLITLIITLVFVSFITFFAFQVIPGDSAIAKLGIDATEEQLQNLRESMGLNDPMFVRYGRFLKGAVTGDFGTSTQYNVSVTSLLSDRLPVTAWLAALSVLFMVVISLPLGLICARREDGLIDRFITFLSQTFMAVPPFFLGILISLLFGIILKWFVPGRFVPISQDFGAFLSYMVFPALAVSIPKVAMLTKFLKTSLLRELSYDYVRTARSKGLKKKQIMTKHVLKNALIPVITFLGMMIADALAGSIIVEQVFNLPGMGRMLVSAISNRDFAVVSAAVLYIAGIVIIINFVVDMTYQKVDPRVRIS</sequence>
<comment type="similarity">
    <text evidence="7">Belongs to the binding-protein-dependent transport system permease family.</text>
</comment>
<dbReference type="CDD" id="cd06261">
    <property type="entry name" value="TM_PBP2"/>
    <property type="match status" value="1"/>
</dbReference>
<evidence type="ECO:0000256" key="6">
    <source>
        <dbReference type="ARBA" id="ARBA00023136"/>
    </source>
</evidence>
<evidence type="ECO:0000256" key="5">
    <source>
        <dbReference type="ARBA" id="ARBA00022989"/>
    </source>
</evidence>
<keyword evidence="2 7" id="KW-0813">Transport</keyword>